<sequence>MANEYSFTDHKGNRVNRGDRVKVYRTPKGQEEWVGATGEVSSIKLPYQELVQLFNLEDVPQDYTDRFVYHPAEYLEKI</sequence>
<gene>
    <name evidence="1" type="primary">240</name>
    <name evidence="1" type="ORF">PBI_JAY2JAY_240</name>
</gene>
<organism evidence="1 2">
    <name type="scientific">Streptomyces phage Jay2Jay</name>
    <dbReference type="NCBI Taxonomy" id="1556290"/>
    <lineage>
        <taxon>Viruses</taxon>
        <taxon>Duplodnaviria</taxon>
        <taxon>Heunggongvirae</taxon>
        <taxon>Uroviricota</taxon>
        <taxon>Caudoviricetes</taxon>
        <taxon>Stanwilliamsviridae</taxon>
        <taxon>Boydwoodruffvirinae</taxon>
        <taxon>Samistivirus</taxon>
        <taxon>Samistivirus jay2jay</taxon>
    </lineage>
</organism>
<name>A0A0A0RLG5_9CAUD</name>
<dbReference type="RefSeq" id="YP_009225920.1">
    <property type="nucleotide sequence ID" value="NC_029098.1"/>
</dbReference>
<dbReference type="OrthoDB" id="23566at10239"/>
<proteinExistence type="predicted"/>
<accession>A0A0A0RLG5</accession>
<dbReference type="KEGG" id="vg:26796969"/>
<evidence type="ECO:0000313" key="1">
    <source>
        <dbReference type="EMBL" id="AIW02693.1"/>
    </source>
</evidence>
<keyword evidence="2" id="KW-1185">Reference proteome</keyword>
<evidence type="ECO:0000313" key="2">
    <source>
        <dbReference type="Proteomes" id="UP000030200"/>
    </source>
</evidence>
<dbReference type="EMBL" id="KM652554">
    <property type="protein sequence ID" value="AIW02693.1"/>
    <property type="molecule type" value="Genomic_DNA"/>
</dbReference>
<reference evidence="1 2" key="1">
    <citation type="submission" date="2014-09" db="EMBL/GenBank/DDBJ databases">
        <authorList>
            <person name="Gicewicz E.A."/>
            <person name="Hiryak K.M."/>
            <person name="Horoschock A.N."/>
            <person name="Kneeream E.R."/>
            <person name="Luchetta J."/>
            <person name="Mikolon A.R."/>
            <person name="Smith S.N."/>
            <person name="Svintozelskiy S."/>
            <person name="Yucha M.L."/>
            <person name="Manna D.P."/>
            <person name="Pidcock K.A."/>
            <person name="Laing C.E."/>
            <person name="Schaff J.E."/>
            <person name="Dashiell C.L."/>
            <person name="Macialek J.A."/>
            <person name="Anders K.R."/>
            <person name="Braun M.A."/>
            <person name="Delesalle V.A."/>
            <person name="Hughes L.E."/>
            <person name="Ware V.C."/>
            <person name="Bradley K.W."/>
            <person name="Barker L.P."/>
            <person name="Asai D.J."/>
            <person name="Bowman C.A."/>
            <person name="Russell D.A."/>
            <person name="Pope W.H."/>
            <person name="Jacobs-Sera D."/>
            <person name="Hendrix R.W."/>
            <person name="Hatfull G.F."/>
        </authorList>
    </citation>
    <scope>NUCLEOTIDE SEQUENCE [LARGE SCALE GENOMIC DNA]</scope>
</reference>
<dbReference type="Proteomes" id="UP000030200">
    <property type="component" value="Segment"/>
</dbReference>
<dbReference type="GeneID" id="26796969"/>
<protein>
    <submittedName>
        <fullName evidence="1">Uncharacterized protein</fullName>
    </submittedName>
</protein>